<dbReference type="Gene3D" id="1.10.238.10">
    <property type="entry name" value="EF-hand"/>
    <property type="match status" value="1"/>
</dbReference>
<evidence type="ECO:0008006" key="3">
    <source>
        <dbReference type="Google" id="ProtNLM"/>
    </source>
</evidence>
<feature type="non-terminal residue" evidence="1">
    <location>
        <position position="1"/>
    </location>
</feature>
<feature type="non-terminal residue" evidence="1">
    <location>
        <position position="98"/>
    </location>
</feature>
<protein>
    <recommendedName>
        <fullName evidence="3">EF-hand domain-containing protein</fullName>
    </recommendedName>
</protein>
<proteinExistence type="predicted"/>
<dbReference type="OrthoDB" id="186625at2759"/>
<dbReference type="AlphaFoldDB" id="A0A4S8KN89"/>
<accession>A0A4S8KN89</accession>
<keyword evidence="2" id="KW-1185">Reference proteome</keyword>
<gene>
    <name evidence="1" type="ORF">K435DRAFT_578991</name>
</gene>
<organism evidence="1 2">
    <name type="scientific">Dendrothele bispora (strain CBS 962.96)</name>
    <dbReference type="NCBI Taxonomy" id="1314807"/>
    <lineage>
        <taxon>Eukaryota</taxon>
        <taxon>Fungi</taxon>
        <taxon>Dikarya</taxon>
        <taxon>Basidiomycota</taxon>
        <taxon>Agaricomycotina</taxon>
        <taxon>Agaricomycetes</taxon>
        <taxon>Agaricomycetidae</taxon>
        <taxon>Agaricales</taxon>
        <taxon>Agaricales incertae sedis</taxon>
        <taxon>Dendrothele</taxon>
    </lineage>
</organism>
<dbReference type="Proteomes" id="UP000297245">
    <property type="component" value="Unassembled WGS sequence"/>
</dbReference>
<evidence type="ECO:0000313" key="2">
    <source>
        <dbReference type="Proteomes" id="UP000297245"/>
    </source>
</evidence>
<dbReference type="InterPro" id="IPR011992">
    <property type="entry name" value="EF-hand-dom_pair"/>
</dbReference>
<sequence>NIFKQFNLNNSSSIDGDQLGRGGALFRFGFQLSPQLLNLLQEKYGTATDGQYQTAPTISFDRFIRACVAFKRWSKAFRLNGDRNGWNYDDFMYHALTV</sequence>
<name>A0A4S8KN89_DENBC</name>
<dbReference type="EMBL" id="ML180550">
    <property type="protein sequence ID" value="THU77116.1"/>
    <property type="molecule type" value="Genomic_DNA"/>
</dbReference>
<dbReference type="SUPFAM" id="SSF47473">
    <property type="entry name" value="EF-hand"/>
    <property type="match status" value="1"/>
</dbReference>
<evidence type="ECO:0000313" key="1">
    <source>
        <dbReference type="EMBL" id="THU77116.1"/>
    </source>
</evidence>
<reference evidence="1 2" key="1">
    <citation type="journal article" date="2019" name="Nat. Ecol. Evol.">
        <title>Megaphylogeny resolves global patterns of mushroom evolution.</title>
        <authorList>
            <person name="Varga T."/>
            <person name="Krizsan K."/>
            <person name="Foldi C."/>
            <person name="Dima B."/>
            <person name="Sanchez-Garcia M."/>
            <person name="Sanchez-Ramirez S."/>
            <person name="Szollosi G.J."/>
            <person name="Szarkandi J.G."/>
            <person name="Papp V."/>
            <person name="Albert L."/>
            <person name="Andreopoulos W."/>
            <person name="Angelini C."/>
            <person name="Antonin V."/>
            <person name="Barry K.W."/>
            <person name="Bougher N.L."/>
            <person name="Buchanan P."/>
            <person name="Buyck B."/>
            <person name="Bense V."/>
            <person name="Catcheside P."/>
            <person name="Chovatia M."/>
            <person name="Cooper J."/>
            <person name="Damon W."/>
            <person name="Desjardin D."/>
            <person name="Finy P."/>
            <person name="Geml J."/>
            <person name="Haridas S."/>
            <person name="Hughes K."/>
            <person name="Justo A."/>
            <person name="Karasinski D."/>
            <person name="Kautmanova I."/>
            <person name="Kiss B."/>
            <person name="Kocsube S."/>
            <person name="Kotiranta H."/>
            <person name="LaButti K.M."/>
            <person name="Lechner B.E."/>
            <person name="Liimatainen K."/>
            <person name="Lipzen A."/>
            <person name="Lukacs Z."/>
            <person name="Mihaltcheva S."/>
            <person name="Morgado L.N."/>
            <person name="Niskanen T."/>
            <person name="Noordeloos M.E."/>
            <person name="Ohm R.A."/>
            <person name="Ortiz-Santana B."/>
            <person name="Ovrebo C."/>
            <person name="Racz N."/>
            <person name="Riley R."/>
            <person name="Savchenko A."/>
            <person name="Shiryaev A."/>
            <person name="Soop K."/>
            <person name="Spirin V."/>
            <person name="Szebenyi C."/>
            <person name="Tomsovsky M."/>
            <person name="Tulloss R.E."/>
            <person name="Uehling J."/>
            <person name="Grigoriev I.V."/>
            <person name="Vagvolgyi C."/>
            <person name="Papp T."/>
            <person name="Martin F.M."/>
            <person name="Miettinen O."/>
            <person name="Hibbett D.S."/>
            <person name="Nagy L.G."/>
        </authorList>
    </citation>
    <scope>NUCLEOTIDE SEQUENCE [LARGE SCALE GENOMIC DNA]</scope>
    <source>
        <strain evidence="1 2">CBS 962.96</strain>
    </source>
</reference>